<keyword evidence="5 12" id="KW-0732">Signal</keyword>
<sequence length="661" mass="73679">MNKQMKRRTSLLICMALMGLTVNAYAADVTAATDTPTTVASTEANGASESHVINVTANRMALLNLDTPAAMDVITDKDIMNSGAKNAFDAVNMVPGITSFSYGASGLEYGAMDSRVNIRGLERGSLILVNGVPMNLNGKGGLSSIPTGSIARIEVLKGAASALYGSDAMSGVVNVITKTPTKEGGSATIGVGNMGSQTYKINYGTPRFLIGIERGFFGKQDPSTPVRTDSVDHPRGYEYYTARDKGNSIGIFMSGKLSDKVTLNFSRFEGKSAYAQLSTESNATNRNRHSTTYAYDDSKNNASLIYKDGNTTGTLFYNDRDLKGKNRKHSLPSYTSNDSNYIARQYGFDVQHEWDFRGGKDYLIAGVLGKRETYRTTSGPVYANPHRHSLALYGSYSYQINPKWTTILGLRYTDIKDPVKNQHVLTPQFQLNHRINKESSVYMNVGKAFTMPNLSDTFKTVNRQYQSVSGRNLKPEEGWNYELGYKHITNKDSWKVAAFYMDFKNFFSWKPDSNGKMTIRVNGGRFRNVGVEAQYGRKLTDRLKVTVGAAYSNPKQMEIDKNYWKQANPKLQFTGGIHYNSSTWTAGSSINFVTKRMKNRDGGINPNLVAWNAYVGYQFNENSSIRLDARNLLNRHNVISNGDWEYWDEPFNYQLSYTQKF</sequence>
<name>A0A133S639_9FIRM</name>
<evidence type="ECO:0000256" key="8">
    <source>
        <dbReference type="ARBA" id="ARBA00023170"/>
    </source>
</evidence>
<evidence type="ECO:0000256" key="11">
    <source>
        <dbReference type="RuleBase" id="RU003357"/>
    </source>
</evidence>
<organism evidence="15">
    <name type="scientific">Veillonella atypica</name>
    <dbReference type="NCBI Taxonomy" id="39777"/>
    <lineage>
        <taxon>Bacteria</taxon>
        <taxon>Bacillati</taxon>
        <taxon>Bacillota</taxon>
        <taxon>Negativicutes</taxon>
        <taxon>Veillonellales</taxon>
        <taxon>Veillonellaceae</taxon>
        <taxon>Veillonella</taxon>
    </lineage>
</organism>
<dbReference type="GO" id="GO:0015344">
    <property type="term" value="F:siderophore uptake transmembrane transporter activity"/>
    <property type="evidence" value="ECO:0007669"/>
    <property type="project" value="TreeGrafter"/>
</dbReference>
<dbReference type="Pfam" id="PF07715">
    <property type="entry name" value="Plug"/>
    <property type="match status" value="1"/>
</dbReference>
<dbReference type="InterPro" id="IPR039426">
    <property type="entry name" value="TonB-dep_rcpt-like"/>
</dbReference>
<dbReference type="PANTHER" id="PTHR30069">
    <property type="entry name" value="TONB-DEPENDENT OUTER MEMBRANE RECEPTOR"/>
    <property type="match status" value="1"/>
</dbReference>
<feature type="signal peptide" evidence="12">
    <location>
        <begin position="1"/>
        <end position="26"/>
    </location>
</feature>
<dbReference type="GO" id="GO:0044718">
    <property type="term" value="P:siderophore transmembrane transport"/>
    <property type="evidence" value="ECO:0007669"/>
    <property type="project" value="TreeGrafter"/>
</dbReference>
<keyword evidence="2 10" id="KW-0813">Transport</keyword>
<keyword evidence="6 11" id="KW-0798">TonB box</keyword>
<evidence type="ECO:0000256" key="7">
    <source>
        <dbReference type="ARBA" id="ARBA00023136"/>
    </source>
</evidence>
<evidence type="ECO:0000256" key="10">
    <source>
        <dbReference type="PROSITE-ProRule" id="PRU01360"/>
    </source>
</evidence>
<accession>A0A133S639</accession>
<dbReference type="InterPro" id="IPR012910">
    <property type="entry name" value="Plug_dom"/>
</dbReference>
<proteinExistence type="inferred from homology"/>
<dbReference type="RefSeq" id="WP_060807275.1">
    <property type="nucleotide sequence ID" value="NZ_KQ958059.1"/>
</dbReference>
<comment type="subcellular location">
    <subcellularLocation>
        <location evidence="1 10">Cell outer membrane</location>
        <topology evidence="1 10">Multi-pass membrane protein</topology>
    </subcellularLocation>
</comment>
<feature type="chain" id="PRO_5007459036" evidence="12">
    <location>
        <begin position="27"/>
        <end position="661"/>
    </location>
</feature>
<feature type="domain" description="TonB-dependent receptor-like beta-barrel" evidence="13">
    <location>
        <begin position="256"/>
        <end position="632"/>
    </location>
</feature>
<dbReference type="GO" id="GO:0009279">
    <property type="term" value="C:cell outer membrane"/>
    <property type="evidence" value="ECO:0007669"/>
    <property type="project" value="UniProtKB-SubCell"/>
</dbReference>
<dbReference type="Proteomes" id="UP000070226">
    <property type="component" value="Unassembled WGS sequence"/>
</dbReference>
<dbReference type="EMBL" id="LRQT01000012">
    <property type="protein sequence ID" value="KXA65157.1"/>
    <property type="molecule type" value="Genomic_DNA"/>
</dbReference>
<evidence type="ECO:0000259" key="14">
    <source>
        <dbReference type="Pfam" id="PF07715"/>
    </source>
</evidence>
<evidence type="ECO:0000256" key="9">
    <source>
        <dbReference type="ARBA" id="ARBA00023237"/>
    </source>
</evidence>
<dbReference type="InterPro" id="IPR036942">
    <property type="entry name" value="Beta-barrel_TonB_sf"/>
</dbReference>
<comment type="similarity">
    <text evidence="10 11">Belongs to the TonB-dependent receptor family.</text>
</comment>
<dbReference type="PROSITE" id="PS52016">
    <property type="entry name" value="TONB_DEPENDENT_REC_3"/>
    <property type="match status" value="1"/>
</dbReference>
<keyword evidence="3 10" id="KW-1134">Transmembrane beta strand</keyword>
<keyword evidence="7 10" id="KW-0472">Membrane</keyword>
<keyword evidence="9 10" id="KW-0998">Cell outer membrane</keyword>
<dbReference type="PANTHER" id="PTHR30069:SF29">
    <property type="entry name" value="HEMOGLOBIN AND HEMOGLOBIN-HAPTOGLOBIN-BINDING PROTEIN 1-RELATED"/>
    <property type="match status" value="1"/>
</dbReference>
<dbReference type="Gene3D" id="2.40.170.20">
    <property type="entry name" value="TonB-dependent receptor, beta-barrel domain"/>
    <property type="match status" value="1"/>
</dbReference>
<evidence type="ECO:0000313" key="16">
    <source>
        <dbReference type="Proteomes" id="UP000070226"/>
    </source>
</evidence>
<evidence type="ECO:0000256" key="12">
    <source>
        <dbReference type="SAM" id="SignalP"/>
    </source>
</evidence>
<evidence type="ECO:0000256" key="6">
    <source>
        <dbReference type="ARBA" id="ARBA00023077"/>
    </source>
</evidence>
<evidence type="ECO:0000256" key="1">
    <source>
        <dbReference type="ARBA" id="ARBA00004571"/>
    </source>
</evidence>
<dbReference type="SUPFAM" id="SSF56935">
    <property type="entry name" value="Porins"/>
    <property type="match status" value="1"/>
</dbReference>
<protein>
    <submittedName>
        <fullName evidence="15">TonB-dependent receptor plug domain protein</fullName>
    </submittedName>
</protein>
<comment type="caution">
    <text evidence="15">The sequence shown here is derived from an EMBL/GenBank/DDBJ whole genome shotgun (WGS) entry which is preliminary data.</text>
</comment>
<evidence type="ECO:0000313" key="15">
    <source>
        <dbReference type="EMBL" id="KXA65157.1"/>
    </source>
</evidence>
<reference evidence="15 16" key="1">
    <citation type="submission" date="2016-01" db="EMBL/GenBank/DDBJ databases">
        <authorList>
            <person name="Oliw E.H."/>
        </authorList>
    </citation>
    <scope>NUCLEOTIDE SEQUENCE [LARGE SCALE GENOMIC DNA]</scope>
    <source>
        <strain evidence="15 16">CMW7756B</strain>
    </source>
</reference>
<dbReference type="PATRIC" id="fig|39777.7.peg.523"/>
<gene>
    <name evidence="15" type="ORF">HMPREF3233_00535</name>
</gene>
<dbReference type="CDD" id="cd01347">
    <property type="entry name" value="ligand_gated_channel"/>
    <property type="match status" value="1"/>
</dbReference>
<dbReference type="Pfam" id="PF00593">
    <property type="entry name" value="TonB_dep_Rec_b-barrel"/>
    <property type="match status" value="1"/>
</dbReference>
<evidence type="ECO:0000256" key="2">
    <source>
        <dbReference type="ARBA" id="ARBA00022448"/>
    </source>
</evidence>
<evidence type="ECO:0000259" key="13">
    <source>
        <dbReference type="Pfam" id="PF00593"/>
    </source>
</evidence>
<keyword evidence="4 10" id="KW-0812">Transmembrane</keyword>
<dbReference type="InterPro" id="IPR000531">
    <property type="entry name" value="Beta-barrel_TonB"/>
</dbReference>
<evidence type="ECO:0000256" key="5">
    <source>
        <dbReference type="ARBA" id="ARBA00022729"/>
    </source>
</evidence>
<dbReference type="AlphaFoldDB" id="A0A133S639"/>
<evidence type="ECO:0000256" key="4">
    <source>
        <dbReference type="ARBA" id="ARBA00022692"/>
    </source>
</evidence>
<keyword evidence="8 15" id="KW-0675">Receptor</keyword>
<evidence type="ECO:0000256" key="3">
    <source>
        <dbReference type="ARBA" id="ARBA00022452"/>
    </source>
</evidence>
<dbReference type="STRING" id="39777.B7L28_00585"/>
<feature type="domain" description="TonB-dependent receptor plug" evidence="14">
    <location>
        <begin position="65"/>
        <end position="172"/>
    </location>
</feature>
<dbReference type="InterPro" id="IPR037066">
    <property type="entry name" value="Plug_dom_sf"/>
</dbReference>
<dbReference type="Gene3D" id="2.170.130.10">
    <property type="entry name" value="TonB-dependent receptor, plug domain"/>
    <property type="match status" value="1"/>
</dbReference>